<dbReference type="EMBL" id="VIFY01000089">
    <property type="protein sequence ID" value="TQB71047.1"/>
    <property type="molecule type" value="Genomic_DNA"/>
</dbReference>
<name>A0A507QVI0_MONPU</name>
<dbReference type="Proteomes" id="UP000319663">
    <property type="component" value="Unassembled WGS sequence"/>
</dbReference>
<accession>A0A507QVI0</accession>
<organism evidence="1 2">
    <name type="scientific">Monascus purpureus</name>
    <name type="common">Red mold</name>
    <name type="synonym">Monascus anka</name>
    <dbReference type="NCBI Taxonomy" id="5098"/>
    <lineage>
        <taxon>Eukaryota</taxon>
        <taxon>Fungi</taxon>
        <taxon>Dikarya</taxon>
        <taxon>Ascomycota</taxon>
        <taxon>Pezizomycotina</taxon>
        <taxon>Eurotiomycetes</taxon>
        <taxon>Eurotiomycetidae</taxon>
        <taxon>Eurotiales</taxon>
        <taxon>Aspergillaceae</taxon>
        <taxon>Monascus</taxon>
    </lineage>
</organism>
<sequence length="124" mass="13984">MKPNLPIMCLACVPDIVRLGDLNITNVSCRKDGYRSARKSELQKPINYLERSSVIHEFESGCSIVAAWKGSAIYLCHEGPDKIAISFQEIGRLAHEGNHACWSRNFEALIMTAQKITVRLERPR</sequence>
<keyword evidence="2" id="KW-1185">Reference proteome</keyword>
<reference evidence="1 2" key="1">
    <citation type="submission" date="2019-06" db="EMBL/GenBank/DDBJ databases">
        <title>Wine fermentation using esterase from Monascus purpureus.</title>
        <authorList>
            <person name="Geng C."/>
            <person name="Zhang Y."/>
        </authorList>
    </citation>
    <scope>NUCLEOTIDE SEQUENCE [LARGE SCALE GENOMIC DNA]</scope>
    <source>
        <strain evidence="1">HQ1</strain>
    </source>
</reference>
<proteinExistence type="predicted"/>
<gene>
    <name evidence="1" type="ORF">MPDQ_007810</name>
</gene>
<evidence type="ECO:0000313" key="1">
    <source>
        <dbReference type="EMBL" id="TQB71047.1"/>
    </source>
</evidence>
<dbReference type="AlphaFoldDB" id="A0A507QVI0"/>
<comment type="caution">
    <text evidence="1">The sequence shown here is derived from an EMBL/GenBank/DDBJ whole genome shotgun (WGS) entry which is preliminary data.</text>
</comment>
<protein>
    <submittedName>
        <fullName evidence="1">Uncharacterized protein</fullName>
    </submittedName>
</protein>
<evidence type="ECO:0000313" key="2">
    <source>
        <dbReference type="Proteomes" id="UP000319663"/>
    </source>
</evidence>